<feature type="compositionally biased region" description="Acidic residues" evidence="1">
    <location>
        <begin position="117"/>
        <end position="132"/>
    </location>
</feature>
<dbReference type="EMBL" id="JANPWB010000016">
    <property type="protein sequence ID" value="KAJ1081375.1"/>
    <property type="molecule type" value="Genomic_DNA"/>
</dbReference>
<comment type="caution">
    <text evidence="2">The sequence shown here is derived from an EMBL/GenBank/DDBJ whole genome shotgun (WGS) entry which is preliminary data.</text>
</comment>
<gene>
    <name evidence="2" type="ORF">NDU88_001557</name>
</gene>
<feature type="region of interest" description="Disordered" evidence="1">
    <location>
        <begin position="198"/>
        <end position="224"/>
    </location>
</feature>
<feature type="region of interest" description="Disordered" evidence="1">
    <location>
        <begin position="115"/>
        <end position="149"/>
    </location>
</feature>
<evidence type="ECO:0000313" key="3">
    <source>
        <dbReference type="Proteomes" id="UP001066276"/>
    </source>
</evidence>
<accession>A0AAV7KQL2</accession>
<sequence>MVDTLSNAQLHDVRALNTSLPNDQHSCMSRGSADRHASVVDALNNRKDTSVERVVLRSLTGSLWMLFSALSAVGFNPSLASHYEAETLRSPDIAFRGRNAPVCRPPKQIIITHVSDTDDDFGDLDEDDDESDTGGSFSQASPFKKPKLEKPTPFSAKLILDAEAKHSALIMMRLYMESSFCGSFELWKVETAEAISSGIPKELEPAENQPSDPRSLTRPGAAGGVKDAHAFCITCLKTSDT</sequence>
<evidence type="ECO:0000256" key="1">
    <source>
        <dbReference type="SAM" id="MobiDB-lite"/>
    </source>
</evidence>
<proteinExistence type="predicted"/>
<protein>
    <submittedName>
        <fullName evidence="2">Uncharacterized protein</fullName>
    </submittedName>
</protein>
<reference evidence="2" key="1">
    <citation type="journal article" date="2022" name="bioRxiv">
        <title>Sequencing and chromosome-scale assembly of the giantPleurodeles waltlgenome.</title>
        <authorList>
            <person name="Brown T."/>
            <person name="Elewa A."/>
            <person name="Iarovenko S."/>
            <person name="Subramanian E."/>
            <person name="Araus A.J."/>
            <person name="Petzold A."/>
            <person name="Susuki M."/>
            <person name="Suzuki K.-i.T."/>
            <person name="Hayashi T."/>
            <person name="Toyoda A."/>
            <person name="Oliveira C."/>
            <person name="Osipova E."/>
            <person name="Leigh N.D."/>
            <person name="Simon A."/>
            <person name="Yun M.H."/>
        </authorList>
    </citation>
    <scope>NUCLEOTIDE SEQUENCE</scope>
    <source>
        <strain evidence="2">20211129_DDA</strain>
        <tissue evidence="2">Liver</tissue>
    </source>
</reference>
<dbReference type="Proteomes" id="UP001066276">
    <property type="component" value="Chromosome 12"/>
</dbReference>
<keyword evidence="3" id="KW-1185">Reference proteome</keyword>
<name>A0AAV7KQL2_PLEWA</name>
<organism evidence="2 3">
    <name type="scientific">Pleurodeles waltl</name>
    <name type="common">Iberian ribbed newt</name>
    <dbReference type="NCBI Taxonomy" id="8319"/>
    <lineage>
        <taxon>Eukaryota</taxon>
        <taxon>Metazoa</taxon>
        <taxon>Chordata</taxon>
        <taxon>Craniata</taxon>
        <taxon>Vertebrata</taxon>
        <taxon>Euteleostomi</taxon>
        <taxon>Amphibia</taxon>
        <taxon>Batrachia</taxon>
        <taxon>Caudata</taxon>
        <taxon>Salamandroidea</taxon>
        <taxon>Salamandridae</taxon>
        <taxon>Pleurodelinae</taxon>
        <taxon>Pleurodeles</taxon>
    </lineage>
</organism>
<dbReference type="AlphaFoldDB" id="A0AAV7KQL2"/>
<evidence type="ECO:0000313" key="2">
    <source>
        <dbReference type="EMBL" id="KAJ1081375.1"/>
    </source>
</evidence>